<dbReference type="InterPro" id="IPR008284">
    <property type="entry name" value="MoCF_biosynth_CS"/>
</dbReference>
<dbReference type="Proteomes" id="UP000494206">
    <property type="component" value="Unassembled WGS sequence"/>
</dbReference>
<dbReference type="EMBL" id="CADEPM010000001">
    <property type="protein sequence ID" value="CAB3398504.1"/>
    <property type="molecule type" value="Genomic_DNA"/>
</dbReference>
<evidence type="ECO:0000256" key="4">
    <source>
        <dbReference type="ARBA" id="ARBA00023150"/>
    </source>
</evidence>
<keyword evidence="7" id="KW-1185">Reference proteome</keyword>
<dbReference type="SUPFAM" id="SSF53218">
    <property type="entry name" value="Molybdenum cofactor biosynthesis proteins"/>
    <property type="match status" value="1"/>
</dbReference>
<dbReference type="GO" id="GO:0006777">
    <property type="term" value="P:Mo-molybdopterin cofactor biosynthetic process"/>
    <property type="evidence" value="ECO:0007669"/>
    <property type="project" value="UniProtKB-KW"/>
</dbReference>
<dbReference type="Gene3D" id="3.40.980.10">
    <property type="entry name" value="MoaB/Mog-like domain"/>
    <property type="match status" value="1"/>
</dbReference>
<dbReference type="AlphaFoldDB" id="A0A8S1E4G5"/>
<organism evidence="6 7">
    <name type="scientific">Caenorhabditis bovis</name>
    <dbReference type="NCBI Taxonomy" id="2654633"/>
    <lineage>
        <taxon>Eukaryota</taxon>
        <taxon>Metazoa</taxon>
        <taxon>Ecdysozoa</taxon>
        <taxon>Nematoda</taxon>
        <taxon>Chromadorea</taxon>
        <taxon>Rhabditida</taxon>
        <taxon>Rhabditina</taxon>
        <taxon>Rhabditomorpha</taxon>
        <taxon>Rhabditoidea</taxon>
        <taxon>Rhabditidae</taxon>
        <taxon>Peloderinae</taxon>
        <taxon>Caenorhabditis</taxon>
    </lineage>
</organism>
<dbReference type="OrthoDB" id="4349954at2759"/>
<evidence type="ECO:0000256" key="2">
    <source>
        <dbReference type="ARBA" id="ARBA00007589"/>
    </source>
</evidence>
<accession>A0A8S1E4G5</accession>
<name>A0A8S1E4G5_9PELO</name>
<reference evidence="6 7" key="1">
    <citation type="submission" date="2020-04" db="EMBL/GenBank/DDBJ databases">
        <authorList>
            <person name="Laetsch R D."/>
            <person name="Stevens L."/>
            <person name="Kumar S."/>
            <person name="Blaxter L. M."/>
        </authorList>
    </citation>
    <scope>NUCLEOTIDE SEQUENCE [LARGE SCALE GENOMIC DNA]</scope>
</reference>
<feature type="domain" description="MoaB/Mog" evidence="5">
    <location>
        <begin position="6"/>
        <end position="153"/>
    </location>
</feature>
<dbReference type="Pfam" id="PF00994">
    <property type="entry name" value="MoCF_biosynth"/>
    <property type="match status" value="1"/>
</dbReference>
<comment type="caution">
    <text evidence="6">The sequence shown here is derived from an EMBL/GenBank/DDBJ whole genome shotgun (WGS) entry which is preliminary data.</text>
</comment>
<evidence type="ECO:0000313" key="7">
    <source>
        <dbReference type="Proteomes" id="UP000494206"/>
    </source>
</evidence>
<dbReference type="InterPro" id="IPR036425">
    <property type="entry name" value="MoaB/Mog-like_dom_sf"/>
</dbReference>
<dbReference type="PANTHER" id="PTHR43764:SF1">
    <property type="entry name" value="MOLYBDOPTERIN MOLYBDOTRANSFERASE"/>
    <property type="match status" value="1"/>
</dbReference>
<comment type="similarity">
    <text evidence="2">In the N-terminal section; belongs to the MoaB/Mog family.</text>
</comment>
<dbReference type="PROSITE" id="PS01078">
    <property type="entry name" value="MOCF_BIOSYNTHESIS_1"/>
    <property type="match status" value="1"/>
</dbReference>
<evidence type="ECO:0000256" key="3">
    <source>
        <dbReference type="ARBA" id="ARBA00013269"/>
    </source>
</evidence>
<dbReference type="GO" id="GO:0061599">
    <property type="term" value="F:molybdopterin molybdotransferase activity"/>
    <property type="evidence" value="ECO:0007669"/>
    <property type="project" value="UniProtKB-EC"/>
</dbReference>
<evidence type="ECO:0000313" key="6">
    <source>
        <dbReference type="EMBL" id="CAB3398504.1"/>
    </source>
</evidence>
<dbReference type="PANTHER" id="PTHR43764">
    <property type="entry name" value="MOLYBDENUM COFACTOR BIOSYNTHESIS"/>
    <property type="match status" value="1"/>
</dbReference>
<dbReference type="CDD" id="cd00886">
    <property type="entry name" value="MogA_MoaB"/>
    <property type="match status" value="1"/>
</dbReference>
<dbReference type="InterPro" id="IPR001453">
    <property type="entry name" value="MoaB/Mog_dom"/>
</dbReference>
<sequence>MEIRVAVLTVSDRCSAGVAIDASGPAICELVSNSTRISAKLVADSPQCVADERHQIAAKLRRLIEISDVIVTTGGTGFAKRDVTPEATLEVIDRRCSGLETAIHTRSLQATPMAALSRSIAGIAGNTLIVNFPGSLKAVKECWEVVEPVLNHAVGLLRETDEGKHHN</sequence>
<gene>
    <name evidence="6" type="ORF">CBOVIS_LOCUS1773</name>
</gene>
<proteinExistence type="inferred from homology"/>
<dbReference type="InterPro" id="IPR051920">
    <property type="entry name" value="MPT_Adenylyltrnsfr/MoaC-Rel"/>
</dbReference>
<dbReference type="SMART" id="SM00852">
    <property type="entry name" value="MoCF_biosynth"/>
    <property type="match status" value="1"/>
</dbReference>
<dbReference type="EC" id="2.10.1.1" evidence="3"/>
<dbReference type="NCBIfam" id="TIGR00177">
    <property type="entry name" value="molyb_syn"/>
    <property type="match status" value="1"/>
</dbReference>
<protein>
    <recommendedName>
        <fullName evidence="3">molybdopterin molybdotransferase</fullName>
        <ecNumber evidence="3">2.10.1.1</ecNumber>
    </recommendedName>
</protein>
<comment type="pathway">
    <text evidence="1">Cofactor biosynthesis; molybdopterin biosynthesis.</text>
</comment>
<evidence type="ECO:0000256" key="1">
    <source>
        <dbReference type="ARBA" id="ARBA00005046"/>
    </source>
</evidence>
<evidence type="ECO:0000259" key="5">
    <source>
        <dbReference type="SMART" id="SM00852"/>
    </source>
</evidence>
<keyword evidence="4" id="KW-0501">Molybdenum cofactor biosynthesis</keyword>